<dbReference type="InterPro" id="IPR004045">
    <property type="entry name" value="Glutathione_S-Trfase_N"/>
</dbReference>
<dbReference type="SUPFAM" id="SSF52833">
    <property type="entry name" value="Thioredoxin-like"/>
    <property type="match status" value="1"/>
</dbReference>
<dbReference type="PROSITE" id="PS50404">
    <property type="entry name" value="GST_NTER"/>
    <property type="match status" value="1"/>
</dbReference>
<gene>
    <name evidence="2" type="ORF">E5A73_15755</name>
</gene>
<dbReference type="InterPro" id="IPR050983">
    <property type="entry name" value="GST_Omega/HSP26"/>
</dbReference>
<dbReference type="Pfam" id="PF13410">
    <property type="entry name" value="GST_C_2"/>
    <property type="match status" value="1"/>
</dbReference>
<dbReference type="PANTHER" id="PTHR43968:SF6">
    <property type="entry name" value="GLUTATHIONE S-TRANSFERASE OMEGA"/>
    <property type="match status" value="1"/>
</dbReference>
<comment type="caution">
    <text evidence="2">The sequence shown here is derived from an EMBL/GenBank/DDBJ whole genome shotgun (WGS) entry which is preliminary data.</text>
</comment>
<dbReference type="Gene3D" id="3.40.30.10">
    <property type="entry name" value="Glutaredoxin"/>
    <property type="match status" value="1"/>
</dbReference>
<proteinExistence type="predicted"/>
<dbReference type="EMBL" id="SRXT01000006">
    <property type="protein sequence ID" value="TGX52477.1"/>
    <property type="molecule type" value="Genomic_DNA"/>
</dbReference>
<dbReference type="AlphaFoldDB" id="A0A4S1XAH8"/>
<keyword evidence="2" id="KW-0808">Transferase</keyword>
<feature type="domain" description="GST N-terminal" evidence="1">
    <location>
        <begin position="1"/>
        <end position="82"/>
    </location>
</feature>
<dbReference type="CDD" id="cd03205">
    <property type="entry name" value="GST_C_6"/>
    <property type="match status" value="1"/>
</dbReference>
<dbReference type="InterPro" id="IPR036282">
    <property type="entry name" value="Glutathione-S-Trfase_C_sf"/>
</dbReference>
<reference evidence="2 3" key="1">
    <citation type="submission" date="2019-04" db="EMBL/GenBank/DDBJ databases">
        <title>Sphingomonas psychrotolerans sp. nov., isolated from soil in the Tianshan Mountains, Xinjiang, China.</title>
        <authorList>
            <person name="Luo Y."/>
            <person name="Sheng H."/>
        </authorList>
    </citation>
    <scope>NUCLEOTIDE SEQUENCE [LARGE SCALE GENOMIC DNA]</scope>
    <source>
        <strain evidence="2 3">ZFGT-11</strain>
    </source>
</reference>
<dbReference type="GO" id="GO:0016740">
    <property type="term" value="F:transferase activity"/>
    <property type="evidence" value="ECO:0007669"/>
    <property type="project" value="UniProtKB-KW"/>
</dbReference>
<evidence type="ECO:0000259" key="1">
    <source>
        <dbReference type="PROSITE" id="PS50404"/>
    </source>
</evidence>
<dbReference type="Gene3D" id="1.20.1050.10">
    <property type="match status" value="1"/>
</dbReference>
<evidence type="ECO:0000313" key="3">
    <source>
        <dbReference type="Proteomes" id="UP000306147"/>
    </source>
</evidence>
<evidence type="ECO:0000313" key="2">
    <source>
        <dbReference type="EMBL" id="TGX52477.1"/>
    </source>
</evidence>
<keyword evidence="3" id="KW-1185">Reference proteome</keyword>
<accession>A0A4S1XAH8</accession>
<dbReference type="OrthoDB" id="9795329at2"/>
<dbReference type="Pfam" id="PF13409">
    <property type="entry name" value="GST_N_2"/>
    <property type="match status" value="1"/>
</dbReference>
<sequence>MTLLYQTHSPFARKALVFAHEVGLADQLNVVHHETSPTVRNDVVFTENPLGKVPVLLRQGLAPIFDSDVICAYLDTLHEREPLIPAASERRWQALQVQAVAQGIAEAGIAVRWETVRRPETLRYPALAEGYEAKLVASYDWLEVSLDTGADLHVGHIGLATALAWLQFRDLPSFRSGRPRLSEWFDAFAQRPSMLATPLFGDTHDIRIQVPETRRDRANFPSR</sequence>
<protein>
    <submittedName>
        <fullName evidence="2">Glutathione S-transferase family protein</fullName>
    </submittedName>
</protein>
<dbReference type="Proteomes" id="UP000306147">
    <property type="component" value="Unassembled WGS sequence"/>
</dbReference>
<dbReference type="SUPFAM" id="SSF47616">
    <property type="entry name" value="GST C-terminal domain-like"/>
    <property type="match status" value="1"/>
</dbReference>
<dbReference type="GO" id="GO:0005737">
    <property type="term" value="C:cytoplasm"/>
    <property type="evidence" value="ECO:0007669"/>
    <property type="project" value="TreeGrafter"/>
</dbReference>
<dbReference type="PANTHER" id="PTHR43968">
    <property type="match status" value="1"/>
</dbReference>
<dbReference type="InterPro" id="IPR036249">
    <property type="entry name" value="Thioredoxin-like_sf"/>
</dbReference>
<name>A0A4S1XAH8_9SPHN</name>
<organism evidence="2 3">
    <name type="scientific">Sphingomonas gei</name>
    <dbReference type="NCBI Taxonomy" id="1395960"/>
    <lineage>
        <taxon>Bacteria</taxon>
        <taxon>Pseudomonadati</taxon>
        <taxon>Pseudomonadota</taxon>
        <taxon>Alphaproteobacteria</taxon>
        <taxon>Sphingomonadales</taxon>
        <taxon>Sphingomonadaceae</taxon>
        <taxon>Sphingomonas</taxon>
    </lineage>
</organism>